<feature type="compositionally biased region" description="Basic and acidic residues" evidence="1">
    <location>
        <begin position="21"/>
        <end position="36"/>
    </location>
</feature>
<reference evidence="2 3" key="1">
    <citation type="submission" date="2021-04" db="EMBL/GenBank/DDBJ databases">
        <authorList>
            <person name="De Guttry C."/>
            <person name="Zahm M."/>
            <person name="Klopp C."/>
            <person name="Cabau C."/>
            <person name="Louis A."/>
            <person name="Berthelot C."/>
            <person name="Parey E."/>
            <person name="Roest Crollius H."/>
            <person name="Montfort J."/>
            <person name="Robinson-Rechavi M."/>
            <person name="Bucao C."/>
            <person name="Bouchez O."/>
            <person name="Gislard M."/>
            <person name="Lluch J."/>
            <person name="Milhes M."/>
            <person name="Lampietro C."/>
            <person name="Lopez Roques C."/>
            <person name="Donnadieu C."/>
            <person name="Braasch I."/>
            <person name="Desvignes T."/>
            <person name="Postlethwait J."/>
            <person name="Bobe J."/>
            <person name="Wedekind C."/>
            <person name="Guiguen Y."/>
        </authorList>
    </citation>
    <scope>NUCLEOTIDE SEQUENCE [LARGE SCALE GENOMIC DNA]</scope>
    <source>
        <strain evidence="2">Cs_M1</strain>
        <tissue evidence="2">Blood</tissue>
    </source>
</reference>
<evidence type="ECO:0000256" key="1">
    <source>
        <dbReference type="SAM" id="MobiDB-lite"/>
    </source>
</evidence>
<sequence length="150" mass="16363">MSSQEDQGEPTSPGLEAVIQKLEESLLHHESSRVEETSLSLTPRGDGQDSAAATPAAPPVSGSAHSTATPVSSRIRQIITRNLANPNPNPADDDLSLQEENRVLKEQLSQTRIDRDQLQVKQTQLTDRVGTIAPSPKRPLSQNRVGYKMY</sequence>
<proteinExistence type="predicted"/>
<keyword evidence="3" id="KW-1185">Reference proteome</keyword>
<name>A0AAN8RBC5_9TELE</name>
<comment type="caution">
    <text evidence="2">The sequence shown here is derived from an EMBL/GenBank/DDBJ whole genome shotgun (WGS) entry which is preliminary data.</text>
</comment>
<gene>
    <name evidence="2" type="ORF">J4Q44_G00097990</name>
</gene>
<feature type="compositionally biased region" description="Polar residues" evidence="1">
    <location>
        <begin position="65"/>
        <end position="75"/>
    </location>
</feature>
<accession>A0AAN8RBC5</accession>
<protein>
    <submittedName>
        <fullName evidence="2">Uncharacterized protein</fullName>
    </submittedName>
</protein>
<evidence type="ECO:0000313" key="2">
    <source>
        <dbReference type="EMBL" id="KAK6320692.1"/>
    </source>
</evidence>
<dbReference type="Proteomes" id="UP001356427">
    <property type="component" value="Unassembled WGS sequence"/>
</dbReference>
<dbReference type="EMBL" id="JAGTTL010000007">
    <property type="protein sequence ID" value="KAK6320692.1"/>
    <property type="molecule type" value="Genomic_DNA"/>
</dbReference>
<feature type="compositionally biased region" description="Low complexity" evidence="1">
    <location>
        <begin position="50"/>
        <end position="64"/>
    </location>
</feature>
<feature type="region of interest" description="Disordered" evidence="1">
    <location>
        <begin position="1"/>
        <end position="95"/>
    </location>
</feature>
<evidence type="ECO:0000313" key="3">
    <source>
        <dbReference type="Proteomes" id="UP001356427"/>
    </source>
</evidence>
<dbReference type="AlphaFoldDB" id="A0AAN8RBC5"/>
<feature type="region of interest" description="Disordered" evidence="1">
    <location>
        <begin position="131"/>
        <end position="150"/>
    </location>
</feature>
<organism evidence="2 3">
    <name type="scientific">Coregonus suidteri</name>
    <dbReference type="NCBI Taxonomy" id="861788"/>
    <lineage>
        <taxon>Eukaryota</taxon>
        <taxon>Metazoa</taxon>
        <taxon>Chordata</taxon>
        <taxon>Craniata</taxon>
        <taxon>Vertebrata</taxon>
        <taxon>Euteleostomi</taxon>
        <taxon>Actinopterygii</taxon>
        <taxon>Neopterygii</taxon>
        <taxon>Teleostei</taxon>
        <taxon>Protacanthopterygii</taxon>
        <taxon>Salmoniformes</taxon>
        <taxon>Salmonidae</taxon>
        <taxon>Coregoninae</taxon>
        <taxon>Coregonus</taxon>
    </lineage>
</organism>